<dbReference type="PANTHER" id="PTHR43205">
    <property type="entry name" value="PROSTAGLANDIN REDUCTASE"/>
    <property type="match status" value="1"/>
</dbReference>
<accession>A0A7H8R7C4</accession>
<evidence type="ECO:0000256" key="14">
    <source>
        <dbReference type="PIRSR" id="PIRSR607992-2"/>
    </source>
</evidence>
<dbReference type="OrthoDB" id="809632at2759"/>
<evidence type="ECO:0000256" key="4">
    <source>
        <dbReference type="ARBA" id="ARBA00022676"/>
    </source>
</evidence>
<keyword evidence="14" id="KW-0408">Iron</keyword>
<keyword evidence="4" id="KW-0328">Glycosyltransferase</keyword>
<keyword evidence="5" id="KW-0808">Transferase</keyword>
<dbReference type="InterPro" id="IPR045010">
    <property type="entry name" value="MDR_fam"/>
</dbReference>
<dbReference type="InterPro" id="IPR041694">
    <property type="entry name" value="ADH_N_2"/>
</dbReference>
<dbReference type="AlphaFoldDB" id="A0A7H8R7C4"/>
<dbReference type="SUPFAM" id="SSF50129">
    <property type="entry name" value="GroES-like"/>
    <property type="match status" value="1"/>
</dbReference>
<dbReference type="GO" id="GO:0005743">
    <property type="term" value="C:mitochondrial inner membrane"/>
    <property type="evidence" value="ECO:0007669"/>
    <property type="project" value="UniProtKB-SubCell"/>
</dbReference>
<proteinExistence type="inferred from homology"/>
<keyword evidence="12" id="KW-0472">Membrane</keyword>
<dbReference type="GO" id="GO:0016757">
    <property type="term" value="F:glycosyltransferase activity"/>
    <property type="evidence" value="ECO:0007669"/>
    <property type="project" value="UniProtKB-KW"/>
</dbReference>
<dbReference type="InterPro" id="IPR013149">
    <property type="entry name" value="ADH-like_C"/>
</dbReference>
<evidence type="ECO:0000256" key="10">
    <source>
        <dbReference type="ARBA" id="ARBA00023002"/>
    </source>
</evidence>
<comment type="similarity">
    <text evidence="2">Belongs to the glycosyltransferase 34 family.</text>
</comment>
<dbReference type="Pfam" id="PF05328">
    <property type="entry name" value="CybS"/>
    <property type="match status" value="1"/>
</dbReference>
<dbReference type="FunFam" id="1.20.1300.10:FF:000007">
    <property type="entry name" value="Succinate dehydrogenase [ubiquinone] cytochrome b small subunit"/>
    <property type="match status" value="1"/>
</dbReference>
<dbReference type="FunFam" id="3.40.50.720:FF:000121">
    <property type="entry name" value="Prostaglandin reductase 2"/>
    <property type="match status" value="1"/>
</dbReference>
<dbReference type="Pfam" id="PF00107">
    <property type="entry name" value="ADH_zinc_N"/>
    <property type="match status" value="1"/>
</dbReference>
<evidence type="ECO:0000256" key="12">
    <source>
        <dbReference type="ARBA" id="ARBA00023136"/>
    </source>
</evidence>
<name>A0A7H8R7C4_TALRU</name>
<dbReference type="PANTHER" id="PTHR43205:SF7">
    <property type="entry name" value="PROSTAGLANDIN REDUCTASE 1"/>
    <property type="match status" value="1"/>
</dbReference>
<evidence type="ECO:0000256" key="9">
    <source>
        <dbReference type="ARBA" id="ARBA00022989"/>
    </source>
</evidence>
<comment type="similarity">
    <text evidence="3">Belongs to the CybS family.</text>
</comment>
<dbReference type="Pfam" id="PF16884">
    <property type="entry name" value="ADH_N_2"/>
    <property type="match status" value="1"/>
</dbReference>
<dbReference type="EMBL" id="CP055902">
    <property type="protein sequence ID" value="QKX62037.1"/>
    <property type="molecule type" value="Genomic_DNA"/>
</dbReference>
<evidence type="ECO:0000256" key="1">
    <source>
        <dbReference type="ARBA" id="ARBA00004448"/>
    </source>
</evidence>
<keyword evidence="17" id="KW-1185">Reference proteome</keyword>
<sequence length="797" mass="88899">MRDSETKSYVVGFEIGKPLTNTQIAKVIKSNNSQFNEGDTVIGFLPFQEYIALSGDELSGIRLLQNPLGIEDIRHFLGALGMPGLTAYSSLYEIGKPQKGETIFVSAASGAVGQIVGQLAKHEGLTVIGSVGSDEKLEFITKDLGYDAGFNYKTEKPSDALNRLAPEGIDIYYENVGGEHLQAALDSMKDHGRIVVCGLIAGYNLPREEHFPLRNYSYILTKRLTMRGFVVGDKGMGDKYRQEHQERVSQWIKDGTFKASTWECEGIENGIDGILALFHGYNFGKAPLNYLGNSTDLPRAKIGKVMMVYGNKSNAIYERAISTHEEHSRRLGYPLFVLRIPILQSYWNKYAILLSVLLQELAKPVDQRLEWLYWCDSDTVVMNPNMPLETFLPPSDMSNIHLLLTNDWNGINNGVFPIRVHPWSVELVSAALAYPATNPEKDLFWNDQSALSNTLKEASYFSQSVMYCPLRWFNAYMRSPNGEGLNPDSPEHYQVHPGDLLVHFPGTPHDVLEERLEPYLAIAEAHRQEWELSLEDTGYMEETVGFWKRNRRADDHPYSTSTSSVQSTLSATLQHVKPPRRFTGLTLRCLSGGVCRADYCYSIIFLCDIPATMASFIRPSGAMLGQMTRLSAPQSKTTPFAMALVRQTQMKNAPSSQITSFHSSAKRDILNPLPQVIQGTMNDPAPIPHSSPSHGSYHWTFERLIAASLVPLTIAPFAAGTLNPVMDSILATSLVLHSHIGFQALIVDYLPEKRVPKTRAFFVWGLRAATLTVAVGLYEFETNDVGITEALKRIWTA</sequence>
<dbReference type="InterPro" id="IPR007992">
    <property type="entry name" value="CybS"/>
</dbReference>
<evidence type="ECO:0000256" key="11">
    <source>
        <dbReference type="ARBA" id="ARBA00023128"/>
    </source>
</evidence>
<dbReference type="InterPro" id="IPR029044">
    <property type="entry name" value="Nucleotide-diphossugar_trans"/>
</dbReference>
<evidence type="ECO:0000256" key="3">
    <source>
        <dbReference type="ARBA" id="ARBA00007294"/>
    </source>
</evidence>
<evidence type="ECO:0000256" key="8">
    <source>
        <dbReference type="ARBA" id="ARBA00022946"/>
    </source>
</evidence>
<dbReference type="Gene3D" id="3.90.550.10">
    <property type="entry name" value="Spore Coat Polysaccharide Biosynthesis Protein SpsA, Chain A"/>
    <property type="match status" value="1"/>
</dbReference>
<dbReference type="Proteomes" id="UP000509510">
    <property type="component" value="Chromosome V"/>
</dbReference>
<dbReference type="KEGG" id="trg:TRUGW13939_09193"/>
<dbReference type="Gene3D" id="3.90.180.10">
    <property type="entry name" value="Medium-chain alcohol dehydrogenases, catalytic domain"/>
    <property type="match status" value="1"/>
</dbReference>
<dbReference type="RefSeq" id="XP_035348211.1">
    <property type="nucleotide sequence ID" value="XM_035492318.1"/>
</dbReference>
<dbReference type="GO" id="GO:0046872">
    <property type="term" value="F:metal ion binding"/>
    <property type="evidence" value="ECO:0007669"/>
    <property type="project" value="UniProtKB-KW"/>
</dbReference>
<gene>
    <name evidence="16" type="ORF">TRUGW13939_09193</name>
</gene>
<keyword evidence="11" id="KW-0496">Mitochondrion</keyword>
<feature type="binding site" evidence="13">
    <location>
        <position position="749"/>
    </location>
    <ligand>
        <name>a ubiquinone</name>
        <dbReference type="ChEBI" id="CHEBI:16389"/>
        <note>ligand shared with IP/SDHB</note>
    </ligand>
</feature>
<dbReference type="InterPro" id="IPR011032">
    <property type="entry name" value="GroES-like_sf"/>
</dbReference>
<evidence type="ECO:0000259" key="15">
    <source>
        <dbReference type="SMART" id="SM00829"/>
    </source>
</evidence>
<dbReference type="GO" id="GO:0016628">
    <property type="term" value="F:oxidoreductase activity, acting on the CH-CH group of donors, NAD or NADP as acceptor"/>
    <property type="evidence" value="ECO:0007669"/>
    <property type="project" value="InterPro"/>
</dbReference>
<keyword evidence="10" id="KW-0560">Oxidoreductase</keyword>
<feature type="domain" description="Enoyl reductase (ER)" evidence="15">
    <location>
        <begin position="2"/>
        <end position="288"/>
    </location>
</feature>
<evidence type="ECO:0000256" key="7">
    <source>
        <dbReference type="ARBA" id="ARBA00022792"/>
    </source>
</evidence>
<keyword evidence="8" id="KW-0809">Transit peptide</keyword>
<dbReference type="Pfam" id="PF05637">
    <property type="entry name" value="Glyco_transf_34"/>
    <property type="match status" value="1"/>
</dbReference>
<evidence type="ECO:0000313" key="17">
    <source>
        <dbReference type="Proteomes" id="UP000509510"/>
    </source>
</evidence>
<dbReference type="Gene3D" id="1.20.1300.10">
    <property type="entry name" value="Fumarate reductase/succinate dehydrogenase, transmembrane subunit"/>
    <property type="match status" value="1"/>
</dbReference>
<evidence type="ECO:0000313" key="16">
    <source>
        <dbReference type="EMBL" id="QKX62037.1"/>
    </source>
</evidence>
<evidence type="ECO:0000256" key="5">
    <source>
        <dbReference type="ARBA" id="ARBA00022679"/>
    </source>
</evidence>
<dbReference type="InterPro" id="IPR020843">
    <property type="entry name" value="ER"/>
</dbReference>
<keyword evidence="9" id="KW-1133">Transmembrane helix</keyword>
<feature type="binding site" description="axial binding residue" evidence="14">
    <location>
        <position position="737"/>
    </location>
    <ligand>
        <name>heme b</name>
        <dbReference type="ChEBI" id="CHEBI:60344"/>
        <note>ligand shared with SDHC</note>
    </ligand>
    <ligandPart>
        <name>Fe</name>
        <dbReference type="ChEBI" id="CHEBI:18248"/>
    </ligandPart>
</feature>
<dbReference type="SMART" id="SM00829">
    <property type="entry name" value="PKS_ER"/>
    <property type="match status" value="1"/>
</dbReference>
<dbReference type="InterPro" id="IPR034804">
    <property type="entry name" value="SQR/QFR_C/D"/>
</dbReference>
<dbReference type="SUPFAM" id="SSF51735">
    <property type="entry name" value="NAD(P)-binding Rossmann-fold domains"/>
    <property type="match status" value="1"/>
</dbReference>
<dbReference type="GeneID" id="55996677"/>
<dbReference type="CDD" id="cd05288">
    <property type="entry name" value="PGDH"/>
    <property type="match status" value="1"/>
</dbReference>
<protein>
    <recommendedName>
        <fullName evidence="15">Enoyl reductase (ER) domain-containing protein</fullName>
    </recommendedName>
</protein>
<keyword evidence="14" id="KW-0479">Metal-binding</keyword>
<dbReference type="InterPro" id="IPR036291">
    <property type="entry name" value="NAD(P)-bd_dom_sf"/>
</dbReference>
<evidence type="ECO:0000256" key="2">
    <source>
        <dbReference type="ARBA" id="ARBA00005664"/>
    </source>
</evidence>
<reference evidence="17" key="1">
    <citation type="submission" date="2020-06" db="EMBL/GenBank/DDBJ databases">
        <title>A chromosome-scale genome assembly of Talaromyces rugulosus W13939.</title>
        <authorList>
            <person name="Wang B."/>
            <person name="Guo L."/>
            <person name="Ye K."/>
            <person name="Wang L."/>
        </authorList>
    </citation>
    <scope>NUCLEOTIDE SEQUENCE [LARGE SCALE GENOMIC DNA]</scope>
    <source>
        <strain evidence="17">W13939</strain>
    </source>
</reference>
<dbReference type="SUPFAM" id="SSF81343">
    <property type="entry name" value="Fumarate reductase respiratory complex transmembrane subunits"/>
    <property type="match status" value="1"/>
</dbReference>
<keyword evidence="6" id="KW-0812">Transmembrane</keyword>
<evidence type="ECO:0000256" key="6">
    <source>
        <dbReference type="ARBA" id="ARBA00022692"/>
    </source>
</evidence>
<dbReference type="InterPro" id="IPR008630">
    <property type="entry name" value="Glyco_trans_34"/>
</dbReference>
<organism evidence="16 17">
    <name type="scientific">Talaromyces rugulosus</name>
    <name type="common">Penicillium rugulosum</name>
    <dbReference type="NCBI Taxonomy" id="121627"/>
    <lineage>
        <taxon>Eukaryota</taxon>
        <taxon>Fungi</taxon>
        <taxon>Dikarya</taxon>
        <taxon>Ascomycota</taxon>
        <taxon>Pezizomycotina</taxon>
        <taxon>Eurotiomycetes</taxon>
        <taxon>Eurotiomycetidae</taxon>
        <taxon>Eurotiales</taxon>
        <taxon>Trichocomaceae</taxon>
        <taxon>Talaromyces</taxon>
        <taxon>Talaromyces sect. Islandici</taxon>
    </lineage>
</organism>
<dbReference type="CDD" id="cd03496">
    <property type="entry name" value="SQR_TypeC_CybS"/>
    <property type="match status" value="1"/>
</dbReference>
<comment type="subcellular location">
    <subcellularLocation>
        <location evidence="1">Mitochondrion inner membrane</location>
        <topology evidence="1">Multi-pass membrane protein</topology>
    </subcellularLocation>
</comment>
<keyword evidence="7" id="KW-0999">Mitochondrion inner membrane</keyword>
<dbReference type="Gene3D" id="3.40.50.720">
    <property type="entry name" value="NAD(P)-binding Rossmann-like Domain"/>
    <property type="match status" value="1"/>
</dbReference>
<dbReference type="GO" id="GO:0098796">
    <property type="term" value="C:membrane protein complex"/>
    <property type="evidence" value="ECO:0007669"/>
    <property type="project" value="UniProtKB-ARBA"/>
</dbReference>
<evidence type="ECO:0000256" key="13">
    <source>
        <dbReference type="PIRSR" id="PIRSR607992-1"/>
    </source>
</evidence>